<dbReference type="SUPFAM" id="SSF110069">
    <property type="entry name" value="ApaG-like"/>
    <property type="match status" value="1"/>
</dbReference>
<keyword evidence="3" id="KW-1185">Reference proteome</keyword>
<proteinExistence type="predicted"/>
<dbReference type="NCBIfam" id="NF003967">
    <property type="entry name" value="PRK05461.1"/>
    <property type="match status" value="1"/>
</dbReference>
<reference evidence="2" key="2">
    <citation type="submission" date="2020-09" db="EMBL/GenBank/DDBJ databases">
        <authorList>
            <person name="Sun Q."/>
            <person name="Zhou Y."/>
        </authorList>
    </citation>
    <scope>NUCLEOTIDE SEQUENCE</scope>
    <source>
        <strain evidence="2">CGMCC 1.15448</strain>
    </source>
</reference>
<protein>
    <submittedName>
        <fullName evidence="2">Co2+/Mg2+ efflux protein ApaG</fullName>
    </submittedName>
</protein>
<evidence type="ECO:0000313" key="3">
    <source>
        <dbReference type="Proteomes" id="UP000607559"/>
    </source>
</evidence>
<gene>
    <name evidence="2" type="primary">apaG</name>
    <name evidence="2" type="ORF">GCM10011511_34100</name>
</gene>
<dbReference type="InterPro" id="IPR036767">
    <property type="entry name" value="ApaG_sf"/>
</dbReference>
<dbReference type="AlphaFoldDB" id="A0A8J2XTZ0"/>
<feature type="domain" description="ApaG" evidence="1">
    <location>
        <begin position="1"/>
        <end position="120"/>
    </location>
</feature>
<name>A0A8J2XTZ0_9BACT</name>
<evidence type="ECO:0000313" key="2">
    <source>
        <dbReference type="EMBL" id="GGB07746.1"/>
    </source>
</evidence>
<evidence type="ECO:0000259" key="1">
    <source>
        <dbReference type="PROSITE" id="PS51087"/>
    </source>
</evidence>
<comment type="caution">
    <text evidence="2">The sequence shown here is derived from an EMBL/GenBank/DDBJ whole genome shotgun (WGS) entry which is preliminary data.</text>
</comment>
<dbReference type="InterPro" id="IPR007474">
    <property type="entry name" value="ApaG_domain"/>
</dbReference>
<organism evidence="2 3">
    <name type="scientific">Puia dinghuensis</name>
    <dbReference type="NCBI Taxonomy" id="1792502"/>
    <lineage>
        <taxon>Bacteria</taxon>
        <taxon>Pseudomonadati</taxon>
        <taxon>Bacteroidota</taxon>
        <taxon>Chitinophagia</taxon>
        <taxon>Chitinophagales</taxon>
        <taxon>Chitinophagaceae</taxon>
        <taxon>Puia</taxon>
    </lineage>
</organism>
<dbReference type="EMBL" id="BMJC01000003">
    <property type="protein sequence ID" value="GGB07746.1"/>
    <property type="molecule type" value="Genomic_DNA"/>
</dbReference>
<dbReference type="PANTHER" id="PTHR47191:SF2">
    <property type="entry name" value="OS05G0170800 PROTEIN"/>
    <property type="match status" value="1"/>
</dbReference>
<dbReference type="Proteomes" id="UP000607559">
    <property type="component" value="Unassembled WGS sequence"/>
</dbReference>
<sequence>MEVSVETFYQPDYSNPISGEYMFAYRITIENHNNFSVKLHRRHWHIFDSNGSYREVEGEGVVGVQPILQPGERYQYVSGCNLRTEMGKMYGSYTMENLNNKKSFEVNIPIFEMIVPFKMN</sequence>
<accession>A0A8J2XTZ0</accession>
<dbReference type="PROSITE" id="PS51087">
    <property type="entry name" value="APAG"/>
    <property type="match status" value="1"/>
</dbReference>
<reference evidence="2" key="1">
    <citation type="journal article" date="2014" name="Int. J. Syst. Evol. Microbiol.">
        <title>Complete genome sequence of Corynebacterium casei LMG S-19264T (=DSM 44701T), isolated from a smear-ripened cheese.</title>
        <authorList>
            <consortium name="US DOE Joint Genome Institute (JGI-PGF)"/>
            <person name="Walter F."/>
            <person name="Albersmeier A."/>
            <person name="Kalinowski J."/>
            <person name="Ruckert C."/>
        </authorList>
    </citation>
    <scope>NUCLEOTIDE SEQUENCE</scope>
    <source>
        <strain evidence="2">CGMCC 1.15448</strain>
    </source>
</reference>
<dbReference type="InterPro" id="IPR050718">
    <property type="entry name" value="ApaG-like"/>
</dbReference>
<dbReference type="Gene3D" id="2.60.40.1470">
    <property type="entry name" value="ApaG domain"/>
    <property type="match status" value="1"/>
</dbReference>
<dbReference type="Pfam" id="PF04379">
    <property type="entry name" value="DUF525"/>
    <property type="match status" value="1"/>
</dbReference>
<dbReference type="PANTHER" id="PTHR47191">
    <property type="entry name" value="OS05G0170800 PROTEIN"/>
    <property type="match status" value="1"/>
</dbReference>